<organism evidence="3 4">
    <name type="scientific">Stylonychia lemnae</name>
    <name type="common">Ciliate</name>
    <dbReference type="NCBI Taxonomy" id="5949"/>
    <lineage>
        <taxon>Eukaryota</taxon>
        <taxon>Sar</taxon>
        <taxon>Alveolata</taxon>
        <taxon>Ciliophora</taxon>
        <taxon>Intramacronucleata</taxon>
        <taxon>Spirotrichea</taxon>
        <taxon>Stichotrichia</taxon>
        <taxon>Sporadotrichida</taxon>
        <taxon>Oxytrichidae</taxon>
        <taxon>Stylonychinae</taxon>
        <taxon>Stylonychia</taxon>
    </lineage>
</organism>
<evidence type="ECO:0000313" key="4">
    <source>
        <dbReference type="Proteomes" id="UP000039865"/>
    </source>
</evidence>
<dbReference type="SUPFAM" id="SSF56112">
    <property type="entry name" value="Protein kinase-like (PK-like)"/>
    <property type="match status" value="1"/>
</dbReference>
<dbReference type="Proteomes" id="UP000039865">
    <property type="component" value="Unassembled WGS sequence"/>
</dbReference>
<feature type="domain" description="Protein kinase" evidence="2">
    <location>
        <begin position="1"/>
        <end position="209"/>
    </location>
</feature>
<dbReference type="SMART" id="SM00698">
    <property type="entry name" value="MORN"/>
    <property type="match status" value="2"/>
</dbReference>
<dbReference type="OrthoDB" id="285969at2759"/>
<dbReference type="InterPro" id="IPR000719">
    <property type="entry name" value="Prot_kinase_dom"/>
</dbReference>
<accession>A0A078APH1</accession>
<dbReference type="Pfam" id="PF02493">
    <property type="entry name" value="MORN"/>
    <property type="match status" value="2"/>
</dbReference>
<evidence type="ECO:0000259" key="2">
    <source>
        <dbReference type="PROSITE" id="PS50011"/>
    </source>
</evidence>
<dbReference type="InterPro" id="IPR011652">
    <property type="entry name" value="MORN_2"/>
</dbReference>
<keyword evidence="3" id="KW-0418">Kinase</keyword>
<dbReference type="InParanoid" id="A0A078APH1"/>
<keyword evidence="4" id="KW-1185">Reference proteome</keyword>
<dbReference type="PROSITE" id="PS50011">
    <property type="entry name" value="PROTEIN_KINASE_DOM"/>
    <property type="match status" value="1"/>
</dbReference>
<dbReference type="GO" id="GO:0044773">
    <property type="term" value="P:mitotic DNA damage checkpoint signaling"/>
    <property type="evidence" value="ECO:0007669"/>
    <property type="project" value="TreeGrafter"/>
</dbReference>
<evidence type="ECO:0000313" key="3">
    <source>
        <dbReference type="EMBL" id="CDW83851.1"/>
    </source>
</evidence>
<sequence>MKKLLSKFNNYNQRMMKQSFMTPDDEFVIVTELALSDLEKYILDSRLRQGDLSLDVIVKMLKQMIDAVMFLNSKGIIHRDLNPKNFLIFKNLTIKLSDFGLTTYNDYSTNDAGTGPYKAPEVGNSGYDKSIDVWSLGVIIMFMCTGNPKYFNPMTNKEECLSYYKLVNQQSDIKLPEKYKALEGILNNILKIESSDRISFEKILQNELFQNIDSTIDQEQNIVSVDEDDNYEFLQNQDDISQQRQIVQSQNQLITKSQTNFAINSSNNPSLADQNYLDRPSIQSDATNYYERFSTKNDINSQNQILIEEEVKQNVSELQEVMKVESEVIIDKMANNHPIKRENKLDNGLYSGAFENGMRHGQGIMQYTNGYSYSGGWVNDKRQGFSRMFYPSGKICIHGAFFEDMLHGTVCEYYENGKVKYKGNYKNNQKSDCNALLYDTDGTQYQGPISKGKRVGKYKITKPDQTVIETEFKNDQQVIQGCSIF</sequence>
<dbReference type="GO" id="GO:0005737">
    <property type="term" value="C:cytoplasm"/>
    <property type="evidence" value="ECO:0007669"/>
    <property type="project" value="TreeGrafter"/>
</dbReference>
<dbReference type="GO" id="GO:0004674">
    <property type="term" value="F:protein serine/threonine kinase activity"/>
    <property type="evidence" value="ECO:0007669"/>
    <property type="project" value="TreeGrafter"/>
</dbReference>
<dbReference type="PANTHER" id="PTHR44167:SF24">
    <property type="entry name" value="SERINE_THREONINE-PROTEIN KINASE CHK2"/>
    <property type="match status" value="1"/>
</dbReference>
<dbReference type="Pfam" id="PF00069">
    <property type="entry name" value="Pkinase"/>
    <property type="match status" value="1"/>
</dbReference>
<protein>
    <submittedName>
        <fullName evidence="3">Protein kinase domain containing protein</fullName>
    </submittedName>
</protein>
<name>A0A078APH1_STYLE</name>
<dbReference type="EMBL" id="CCKQ01012238">
    <property type="protein sequence ID" value="CDW83851.1"/>
    <property type="molecule type" value="Genomic_DNA"/>
</dbReference>
<dbReference type="SUPFAM" id="SSF82185">
    <property type="entry name" value="Histone H3 K4-specific methyltransferase SET7/9 N-terminal domain"/>
    <property type="match status" value="1"/>
</dbReference>
<dbReference type="Gene3D" id="2.20.110.10">
    <property type="entry name" value="Histone H3 K4-specific methyltransferase SET7/9 N-terminal domain"/>
    <property type="match status" value="2"/>
</dbReference>
<dbReference type="InterPro" id="IPR011009">
    <property type="entry name" value="Kinase-like_dom_sf"/>
</dbReference>
<dbReference type="InterPro" id="IPR003409">
    <property type="entry name" value="MORN"/>
</dbReference>
<evidence type="ECO:0000256" key="1">
    <source>
        <dbReference type="ARBA" id="ARBA00022737"/>
    </source>
</evidence>
<dbReference type="AlphaFoldDB" id="A0A078APH1"/>
<dbReference type="Pfam" id="PF07661">
    <property type="entry name" value="MORN_2"/>
    <property type="match status" value="1"/>
</dbReference>
<dbReference type="GO" id="GO:0005634">
    <property type="term" value="C:nucleus"/>
    <property type="evidence" value="ECO:0007669"/>
    <property type="project" value="TreeGrafter"/>
</dbReference>
<reference evidence="3 4" key="1">
    <citation type="submission" date="2014-06" db="EMBL/GenBank/DDBJ databases">
        <authorList>
            <person name="Swart Estienne"/>
        </authorList>
    </citation>
    <scope>NUCLEOTIDE SEQUENCE [LARGE SCALE GENOMIC DNA]</scope>
    <source>
        <strain evidence="3 4">130c</strain>
    </source>
</reference>
<gene>
    <name evidence="3" type="primary">Contig19512.g20683</name>
    <name evidence="3" type="ORF">STYLEM_12902</name>
</gene>
<proteinExistence type="predicted"/>
<keyword evidence="1" id="KW-0677">Repeat</keyword>
<dbReference type="Gene3D" id="1.10.510.10">
    <property type="entry name" value="Transferase(Phosphotransferase) domain 1"/>
    <property type="match status" value="1"/>
</dbReference>
<dbReference type="PANTHER" id="PTHR44167">
    <property type="entry name" value="OVARIAN-SPECIFIC SERINE/THREONINE-PROTEIN KINASE LOK-RELATED"/>
    <property type="match status" value="1"/>
</dbReference>
<dbReference type="GO" id="GO:0005524">
    <property type="term" value="F:ATP binding"/>
    <property type="evidence" value="ECO:0007669"/>
    <property type="project" value="InterPro"/>
</dbReference>
<keyword evidence="3" id="KW-0808">Transferase</keyword>